<reference evidence="14" key="1">
    <citation type="submission" date="2021-11" db="EMBL/GenBank/DDBJ databases">
        <title>Streptomyces corallinus and Kineosporia corallina sp. nov., two new coral-derived marine actinobacteria.</title>
        <authorList>
            <person name="Buangrab K."/>
            <person name="Sutthacheep M."/>
            <person name="Yeemin T."/>
            <person name="Harunari E."/>
            <person name="Igarashi Y."/>
            <person name="Sripreechasak P."/>
            <person name="Kanchanasin P."/>
            <person name="Tanasupawat S."/>
            <person name="Phongsopitanun W."/>
        </authorList>
    </citation>
    <scope>NUCLEOTIDE SEQUENCE</scope>
    <source>
        <strain evidence="14">JCM 31032</strain>
    </source>
</reference>
<dbReference type="GO" id="GO:0004729">
    <property type="term" value="F:oxygen-dependent protoporphyrinogen oxidase activity"/>
    <property type="evidence" value="ECO:0007669"/>
    <property type="project" value="UniProtKB-UniRule"/>
</dbReference>
<comment type="catalytic activity">
    <reaction evidence="1">
        <text>coproporphyrinogen III + 3 O2 = coproporphyrin III + 3 H2O2</text>
        <dbReference type="Rhea" id="RHEA:43436"/>
        <dbReference type="ChEBI" id="CHEBI:15379"/>
        <dbReference type="ChEBI" id="CHEBI:16240"/>
        <dbReference type="ChEBI" id="CHEBI:57309"/>
        <dbReference type="ChEBI" id="CHEBI:131725"/>
        <dbReference type="EC" id="1.3.3.15"/>
    </reaction>
    <physiologicalReaction direction="left-to-right" evidence="1">
        <dbReference type="Rhea" id="RHEA:43437"/>
    </physiologicalReaction>
</comment>
<keyword evidence="8 12" id="KW-0285">Flavoprotein</keyword>
<evidence type="ECO:0000256" key="8">
    <source>
        <dbReference type="ARBA" id="ARBA00022630"/>
    </source>
</evidence>
<comment type="cofactor">
    <cofactor evidence="2 12">
        <name>FAD</name>
        <dbReference type="ChEBI" id="CHEBI:57692"/>
    </cofactor>
</comment>
<dbReference type="EMBL" id="JAJOMB010000024">
    <property type="protein sequence ID" value="MCD5315748.1"/>
    <property type="molecule type" value="Genomic_DNA"/>
</dbReference>
<dbReference type="PANTHER" id="PTHR42923:SF3">
    <property type="entry name" value="PROTOPORPHYRINOGEN OXIDASE"/>
    <property type="match status" value="1"/>
</dbReference>
<keyword evidence="11 12" id="KW-0350">Heme biosynthesis</keyword>
<keyword evidence="9 12" id="KW-0274">FAD</keyword>
<accession>A0A9X1T3K5</accession>
<feature type="domain" description="Amine oxidase" evidence="13">
    <location>
        <begin position="22"/>
        <end position="475"/>
    </location>
</feature>
<protein>
    <recommendedName>
        <fullName evidence="7 12">Coproporphyrinogen III oxidase</fullName>
        <ecNumber evidence="6 12">1.3.3.15</ecNumber>
    </recommendedName>
</protein>
<evidence type="ECO:0000259" key="13">
    <source>
        <dbReference type="Pfam" id="PF01593"/>
    </source>
</evidence>
<dbReference type="SUPFAM" id="SSF51905">
    <property type="entry name" value="FAD/NAD(P)-binding domain"/>
    <property type="match status" value="1"/>
</dbReference>
<keyword evidence="15" id="KW-1185">Reference proteome</keyword>
<evidence type="ECO:0000256" key="12">
    <source>
        <dbReference type="RuleBase" id="RU364052"/>
    </source>
</evidence>
<dbReference type="Proteomes" id="UP001138997">
    <property type="component" value="Unassembled WGS sequence"/>
</dbReference>
<keyword evidence="10 12" id="KW-0560">Oxidoreductase</keyword>
<dbReference type="GO" id="GO:0005737">
    <property type="term" value="C:cytoplasm"/>
    <property type="evidence" value="ECO:0007669"/>
    <property type="project" value="UniProtKB-SubCell"/>
</dbReference>
<evidence type="ECO:0000256" key="10">
    <source>
        <dbReference type="ARBA" id="ARBA00023002"/>
    </source>
</evidence>
<dbReference type="EC" id="1.3.3.15" evidence="6 12"/>
<sequence>MADVDEDQDHPRPHVVVVGAGIAGLTAAFALREAPVRLSVLEAGSRLGGKLAVSQIAGVQVDEGAEGLYARRPKTARLVADVGLGEQLTTATTKATAIWTHKALRALPYHQFMGVPSDMDELAGTGLLSPEGIARARQEADLPLRGHETDRDVAGFVGDRYGREVVDQLVDPFLADVCAGRSDELSFQAMLTPLARALKKHPSLTAAAGSLIAPPSPPGQEPPPGLATLTGGMGSLPPALAQEILRTSPGAEIRLETTVESLQRRERGWRLQVSTGGSVQQIEADAVVLALPAEAASKLLSGLPPVSQAAADLADIPYTGTAIITFAYPRQAFPEGIGGHRFCGYRVPAREGYATKAVTFSSVKWRHLAGDLEILRCQIGGVGDQQVLGRDDDELVALAGSELAEATGVDAPPVAARVSRWADSLPQYTVGHLARVERIHASLATQPGLAACGAAFDGVGVGNCIASAFKAAESVQDWMFQEAAARG</sequence>
<dbReference type="Gene3D" id="1.10.3110.10">
    <property type="entry name" value="protoporphyrinogen ix oxidase, domain 3"/>
    <property type="match status" value="1"/>
</dbReference>
<evidence type="ECO:0000313" key="14">
    <source>
        <dbReference type="EMBL" id="MCD5315748.1"/>
    </source>
</evidence>
<dbReference type="AlphaFoldDB" id="A0A9X1T3K5"/>
<evidence type="ECO:0000256" key="1">
    <source>
        <dbReference type="ARBA" id="ARBA00001755"/>
    </source>
</evidence>
<proteinExistence type="inferred from homology"/>
<evidence type="ECO:0000256" key="11">
    <source>
        <dbReference type="ARBA" id="ARBA00023133"/>
    </source>
</evidence>
<comment type="subcellular location">
    <subcellularLocation>
        <location evidence="12">Cytoplasm</location>
    </subcellularLocation>
</comment>
<dbReference type="InterPro" id="IPR004572">
    <property type="entry name" value="Protoporphyrinogen_oxidase"/>
</dbReference>
<evidence type="ECO:0000256" key="4">
    <source>
        <dbReference type="ARBA" id="ARBA00004744"/>
    </source>
</evidence>
<comment type="similarity">
    <text evidence="5 12">Belongs to the protoporphyrinogen/coproporphyrinogen oxidase family. Coproporphyrinogen III oxidase subfamily.</text>
</comment>
<dbReference type="NCBIfam" id="TIGR00562">
    <property type="entry name" value="proto_IX_ox"/>
    <property type="match status" value="1"/>
</dbReference>
<evidence type="ECO:0000256" key="6">
    <source>
        <dbReference type="ARBA" id="ARBA00012402"/>
    </source>
</evidence>
<dbReference type="Gene3D" id="3.90.660.20">
    <property type="entry name" value="Protoporphyrinogen oxidase, mitochondrial, domain 2"/>
    <property type="match status" value="1"/>
</dbReference>
<evidence type="ECO:0000256" key="9">
    <source>
        <dbReference type="ARBA" id="ARBA00022827"/>
    </source>
</evidence>
<evidence type="ECO:0000256" key="2">
    <source>
        <dbReference type="ARBA" id="ARBA00001974"/>
    </source>
</evidence>
<dbReference type="GO" id="GO:0006783">
    <property type="term" value="P:heme biosynthetic process"/>
    <property type="evidence" value="ECO:0007669"/>
    <property type="project" value="UniProtKB-UniRule"/>
</dbReference>
<dbReference type="InterPro" id="IPR036188">
    <property type="entry name" value="FAD/NAD-bd_sf"/>
</dbReference>
<dbReference type="InterPro" id="IPR050464">
    <property type="entry name" value="Zeta_carotene_desat/Oxidored"/>
</dbReference>
<comment type="pathway">
    <text evidence="4 12">Porphyrin-containing compound metabolism; protoheme biosynthesis.</text>
</comment>
<dbReference type="InterPro" id="IPR002937">
    <property type="entry name" value="Amino_oxidase"/>
</dbReference>
<name>A0A9X1T3K5_9ACTN</name>
<dbReference type="SUPFAM" id="SSF54373">
    <property type="entry name" value="FAD-linked reductases, C-terminal domain"/>
    <property type="match status" value="1"/>
</dbReference>
<dbReference type="RefSeq" id="WP_231448568.1">
    <property type="nucleotide sequence ID" value="NZ_JAJOMB010000024.1"/>
</dbReference>
<keyword evidence="12" id="KW-0963">Cytoplasm</keyword>
<organism evidence="14 15">
    <name type="scientific">Kineosporia babensis</name>
    <dbReference type="NCBI Taxonomy" id="499548"/>
    <lineage>
        <taxon>Bacteria</taxon>
        <taxon>Bacillati</taxon>
        <taxon>Actinomycetota</taxon>
        <taxon>Actinomycetes</taxon>
        <taxon>Kineosporiales</taxon>
        <taxon>Kineosporiaceae</taxon>
        <taxon>Kineosporia</taxon>
    </lineage>
</organism>
<evidence type="ECO:0000313" key="15">
    <source>
        <dbReference type="Proteomes" id="UP001138997"/>
    </source>
</evidence>
<dbReference type="Gene3D" id="3.50.50.60">
    <property type="entry name" value="FAD/NAD(P)-binding domain"/>
    <property type="match status" value="1"/>
</dbReference>
<comment type="caution">
    <text evidence="14">The sequence shown here is derived from an EMBL/GenBank/DDBJ whole genome shotgun (WGS) entry which is preliminary data.</text>
</comment>
<evidence type="ECO:0000256" key="3">
    <source>
        <dbReference type="ARBA" id="ARBA00002185"/>
    </source>
</evidence>
<gene>
    <name evidence="14" type="primary">hemG</name>
    <name evidence="14" type="ORF">LR394_33115</name>
</gene>
<evidence type="ECO:0000256" key="5">
    <source>
        <dbReference type="ARBA" id="ARBA00008310"/>
    </source>
</evidence>
<dbReference type="PANTHER" id="PTHR42923">
    <property type="entry name" value="PROTOPORPHYRINOGEN OXIDASE"/>
    <property type="match status" value="1"/>
</dbReference>
<evidence type="ECO:0000256" key="7">
    <source>
        <dbReference type="ARBA" id="ARBA00019046"/>
    </source>
</evidence>
<dbReference type="Pfam" id="PF01593">
    <property type="entry name" value="Amino_oxidase"/>
    <property type="match status" value="1"/>
</dbReference>
<comment type="function">
    <text evidence="3 12">Involved in coproporphyrin-dependent heme b biosynthesis. Catalyzes the oxidation of coproporphyrinogen III to coproporphyrin III.</text>
</comment>